<proteinExistence type="predicted"/>
<sequence>MNQPMGQGSGFTPQSMNNPMPNPVLNPNFSNRASQAFASPSMNNPMSNPVLNPNASNRGSQAFGSRSMNNPMPNPLLNPNASNRGSQAMPNPMLNPNASNRASQAFVSPSMNMPNPRANASNRNSNRGSQFNSPSMAAGRSAQSRWAEVDAEAERANNELRAIARNIANDPNDNTGDTPTMRADQIRDSAARGGGSGSGNRGGRSGGGGRGAGGGASGAPVTRVPNAPGQQRQVGSQELRHINQPGGETARGERPRGEAGPTQNVGFGSRGTRKSQRGTRRSQQRSHRS</sequence>
<feature type="region of interest" description="Disordered" evidence="1">
    <location>
        <begin position="164"/>
        <end position="289"/>
    </location>
</feature>
<evidence type="ECO:0000313" key="2">
    <source>
        <dbReference type="EMBL" id="KAF2649200.1"/>
    </source>
</evidence>
<feature type="compositionally biased region" description="Polar residues" evidence="1">
    <location>
        <begin position="81"/>
        <end position="110"/>
    </location>
</feature>
<accession>A0A6A6SNK8</accession>
<dbReference type="AlphaFoldDB" id="A0A6A6SNK8"/>
<reference evidence="2" key="1">
    <citation type="journal article" date="2020" name="Stud. Mycol.">
        <title>101 Dothideomycetes genomes: a test case for predicting lifestyles and emergence of pathogens.</title>
        <authorList>
            <person name="Haridas S."/>
            <person name="Albert R."/>
            <person name="Binder M."/>
            <person name="Bloem J."/>
            <person name="Labutti K."/>
            <person name="Salamov A."/>
            <person name="Andreopoulos B."/>
            <person name="Baker S."/>
            <person name="Barry K."/>
            <person name="Bills G."/>
            <person name="Bluhm B."/>
            <person name="Cannon C."/>
            <person name="Castanera R."/>
            <person name="Culley D."/>
            <person name="Daum C."/>
            <person name="Ezra D."/>
            <person name="Gonzalez J."/>
            <person name="Henrissat B."/>
            <person name="Kuo A."/>
            <person name="Liang C."/>
            <person name="Lipzen A."/>
            <person name="Lutzoni F."/>
            <person name="Magnuson J."/>
            <person name="Mondo S."/>
            <person name="Nolan M."/>
            <person name="Ohm R."/>
            <person name="Pangilinan J."/>
            <person name="Park H.-J."/>
            <person name="Ramirez L."/>
            <person name="Alfaro M."/>
            <person name="Sun H."/>
            <person name="Tritt A."/>
            <person name="Yoshinaga Y."/>
            <person name="Zwiers L.-H."/>
            <person name="Turgeon B."/>
            <person name="Goodwin S."/>
            <person name="Spatafora J."/>
            <person name="Crous P."/>
            <person name="Grigoriev I."/>
        </authorList>
    </citation>
    <scope>NUCLEOTIDE SEQUENCE</scope>
    <source>
        <strain evidence="2">CBS 122681</strain>
    </source>
</reference>
<keyword evidence="3" id="KW-1185">Reference proteome</keyword>
<feature type="compositionally biased region" description="Basic residues" evidence="1">
    <location>
        <begin position="271"/>
        <end position="289"/>
    </location>
</feature>
<protein>
    <submittedName>
        <fullName evidence="2">Uncharacterized protein</fullName>
    </submittedName>
</protein>
<feature type="compositionally biased region" description="Low complexity" evidence="1">
    <location>
        <begin position="111"/>
        <end position="126"/>
    </location>
</feature>
<feature type="compositionally biased region" description="Low complexity" evidence="1">
    <location>
        <begin position="68"/>
        <end position="80"/>
    </location>
</feature>
<feature type="compositionally biased region" description="Low complexity" evidence="1">
    <location>
        <begin position="16"/>
        <end position="28"/>
    </location>
</feature>
<dbReference type="Proteomes" id="UP000799324">
    <property type="component" value="Unassembled WGS sequence"/>
</dbReference>
<feature type="compositionally biased region" description="Polar residues" evidence="1">
    <location>
        <begin position="1"/>
        <end position="15"/>
    </location>
</feature>
<feature type="region of interest" description="Disordered" evidence="1">
    <location>
        <begin position="1"/>
        <end position="152"/>
    </location>
</feature>
<evidence type="ECO:0000313" key="3">
    <source>
        <dbReference type="Proteomes" id="UP000799324"/>
    </source>
</evidence>
<feature type="compositionally biased region" description="Gly residues" evidence="1">
    <location>
        <begin position="192"/>
        <end position="217"/>
    </location>
</feature>
<gene>
    <name evidence="2" type="ORF">K491DRAFT_212440</name>
</gene>
<name>A0A6A6SNK8_9PLEO</name>
<organism evidence="2 3">
    <name type="scientific">Lophiostoma macrostomum CBS 122681</name>
    <dbReference type="NCBI Taxonomy" id="1314788"/>
    <lineage>
        <taxon>Eukaryota</taxon>
        <taxon>Fungi</taxon>
        <taxon>Dikarya</taxon>
        <taxon>Ascomycota</taxon>
        <taxon>Pezizomycotina</taxon>
        <taxon>Dothideomycetes</taxon>
        <taxon>Pleosporomycetidae</taxon>
        <taxon>Pleosporales</taxon>
        <taxon>Lophiostomataceae</taxon>
        <taxon>Lophiostoma</taxon>
    </lineage>
</organism>
<evidence type="ECO:0000256" key="1">
    <source>
        <dbReference type="SAM" id="MobiDB-lite"/>
    </source>
</evidence>
<feature type="compositionally biased region" description="Polar residues" evidence="1">
    <location>
        <begin position="29"/>
        <end position="67"/>
    </location>
</feature>
<dbReference type="EMBL" id="MU004502">
    <property type="protein sequence ID" value="KAF2649200.1"/>
    <property type="molecule type" value="Genomic_DNA"/>
</dbReference>